<organism evidence="3 4">
    <name type="scientific">Acer yangbiense</name>
    <dbReference type="NCBI Taxonomy" id="1000413"/>
    <lineage>
        <taxon>Eukaryota</taxon>
        <taxon>Viridiplantae</taxon>
        <taxon>Streptophyta</taxon>
        <taxon>Embryophyta</taxon>
        <taxon>Tracheophyta</taxon>
        <taxon>Spermatophyta</taxon>
        <taxon>Magnoliopsida</taxon>
        <taxon>eudicotyledons</taxon>
        <taxon>Gunneridae</taxon>
        <taxon>Pentapetalae</taxon>
        <taxon>rosids</taxon>
        <taxon>malvids</taxon>
        <taxon>Sapindales</taxon>
        <taxon>Sapindaceae</taxon>
        <taxon>Hippocastanoideae</taxon>
        <taxon>Acereae</taxon>
        <taxon>Acer</taxon>
    </lineage>
</organism>
<gene>
    <name evidence="3" type="ORF">EZV62_003755</name>
</gene>
<dbReference type="AlphaFoldDB" id="A0A5C7IHN6"/>
<comment type="caution">
    <text evidence="3">The sequence shown here is derived from an EMBL/GenBank/DDBJ whole genome shotgun (WGS) entry which is preliminary data.</text>
</comment>
<accession>A0A5C7IHN6</accession>
<sequence>MVQFKSTVEAYSSLFYWEVLSFQKKELTNADVHVKGQLPVWWSWGHWISTLSNGFNALELEERSKMEIGETAISNPDRDYACRKMDETRLIISHGGSWVGNYYDGGETEWALVPRGLTHNALVKAVQDVVNVDVARFNIELWSLVNTNSRLARPKIKNDRDVTCLMREDKVVPEVYVTVCEKAAASHSVIEDEDCEHGSGPASVGGYGCAGSGTGPSGAGPSGVSPSGAGPSGVSPSRADPSGFARFRGDTCRDDGLGVDEGVGDGRTSHNVGQSCKPAIPRPWHIPGSERYSFQPISTEQSTSDNGRFYKGKLFQCKNDLKRALRMYAQKEHFKVRIRRSCKTRFEAGCKDEECEFQLRAIKREDKGDCPAQKPRKYNEVKLVVSCTVYSDSLNSKLCIRSAKKVDPWGTP</sequence>
<reference evidence="4" key="1">
    <citation type="journal article" date="2019" name="Gigascience">
        <title>De novo genome assembly of the endangered Acer yangbiense, a plant species with extremely small populations endemic to Yunnan Province, China.</title>
        <authorList>
            <person name="Yang J."/>
            <person name="Wariss H.M."/>
            <person name="Tao L."/>
            <person name="Zhang R."/>
            <person name="Yun Q."/>
            <person name="Hollingsworth P."/>
            <person name="Dao Z."/>
            <person name="Luo G."/>
            <person name="Guo H."/>
            <person name="Ma Y."/>
            <person name="Sun W."/>
        </authorList>
    </citation>
    <scope>NUCLEOTIDE SEQUENCE [LARGE SCALE GENOMIC DNA]</scope>
    <source>
        <strain evidence="4">cv. Malutang</strain>
    </source>
</reference>
<dbReference type="InterPro" id="IPR004332">
    <property type="entry name" value="Transposase_MuDR"/>
</dbReference>
<dbReference type="EMBL" id="VAHF01000002">
    <property type="protein sequence ID" value="TXG68820.1"/>
    <property type="molecule type" value="Genomic_DNA"/>
</dbReference>
<evidence type="ECO:0000313" key="4">
    <source>
        <dbReference type="Proteomes" id="UP000323000"/>
    </source>
</evidence>
<feature type="domain" description="Transposase MuDR plant" evidence="2">
    <location>
        <begin position="312"/>
        <end position="368"/>
    </location>
</feature>
<dbReference type="OrthoDB" id="10393158at2759"/>
<dbReference type="Proteomes" id="UP000323000">
    <property type="component" value="Chromosome 2"/>
</dbReference>
<protein>
    <recommendedName>
        <fullName evidence="2">Transposase MuDR plant domain-containing protein</fullName>
    </recommendedName>
</protein>
<evidence type="ECO:0000259" key="2">
    <source>
        <dbReference type="Pfam" id="PF03108"/>
    </source>
</evidence>
<proteinExistence type="predicted"/>
<feature type="compositionally biased region" description="Low complexity" evidence="1">
    <location>
        <begin position="222"/>
        <end position="237"/>
    </location>
</feature>
<evidence type="ECO:0000313" key="3">
    <source>
        <dbReference type="EMBL" id="TXG68820.1"/>
    </source>
</evidence>
<evidence type="ECO:0000256" key="1">
    <source>
        <dbReference type="SAM" id="MobiDB-lite"/>
    </source>
</evidence>
<dbReference type="Pfam" id="PF03108">
    <property type="entry name" value="DBD_Tnp_Mut"/>
    <property type="match status" value="1"/>
</dbReference>
<feature type="compositionally biased region" description="Basic and acidic residues" evidence="1">
    <location>
        <begin position="247"/>
        <end position="256"/>
    </location>
</feature>
<feature type="region of interest" description="Disordered" evidence="1">
    <location>
        <begin position="215"/>
        <end position="281"/>
    </location>
</feature>
<keyword evidence="4" id="KW-1185">Reference proteome</keyword>
<name>A0A5C7IHN6_9ROSI</name>